<comment type="cofactor">
    <cofactor evidence="1">
        <name>a divalent metal cation</name>
        <dbReference type="ChEBI" id="CHEBI:60240"/>
    </cofactor>
</comment>
<gene>
    <name evidence="8" type="ORF">X474_16445</name>
</gene>
<dbReference type="RefSeq" id="WP_044349965.1">
    <property type="nucleotide sequence ID" value="NZ_AZAC01000021.1"/>
</dbReference>
<dbReference type="InterPro" id="IPR013527">
    <property type="entry name" value="YicC-like_N"/>
</dbReference>
<evidence type="ECO:0000313" key="8">
    <source>
        <dbReference type="EMBL" id="KIX12881.1"/>
    </source>
</evidence>
<keyword evidence="2" id="KW-0540">Nuclease</keyword>
<dbReference type="FunCoup" id="A0A0D2JAY0">
    <property type="interactions" value="239"/>
</dbReference>
<dbReference type="NCBIfam" id="TIGR00255">
    <property type="entry name" value="YicC/YloC family endoribonuclease"/>
    <property type="match status" value="1"/>
</dbReference>
<evidence type="ECO:0000256" key="1">
    <source>
        <dbReference type="ARBA" id="ARBA00001968"/>
    </source>
</evidence>
<sequence>MPKSMTAFGRGENPVAEGSWVAELKTVNSRYLDLHFRIPPSLTALEDRIKKLVSSRIARGRVNLSIKANGVVEAPPSLVLNKPLVNEYKKVLTALKRELGVTEDPGLAPFLENRDIIQTQEETPDLEAVWADVKPALEKALEENTAMRQTEGRSMAQDLNQRLDTLAGLFAQVVERSPEIVENYKQRLNERVAKITEDVEFDPQRLAFEVALMADKCDITEEEVRASSHLKQFRSFLAQDEPVGRKLDFLTQELNREANTMGSKSPDADCGQLVVEIKAELERIREQIQNIE</sequence>
<dbReference type="InterPro" id="IPR013551">
    <property type="entry name" value="YicC-like_C"/>
</dbReference>
<name>A0A0D2JAY0_9BACT</name>
<organism evidence="8 9">
    <name type="scientific">Dethiosulfatarculus sandiegensis</name>
    <dbReference type="NCBI Taxonomy" id="1429043"/>
    <lineage>
        <taxon>Bacteria</taxon>
        <taxon>Pseudomonadati</taxon>
        <taxon>Thermodesulfobacteriota</taxon>
        <taxon>Desulfarculia</taxon>
        <taxon>Desulfarculales</taxon>
        <taxon>Desulfarculaceae</taxon>
        <taxon>Dethiosulfatarculus</taxon>
    </lineage>
</organism>
<accession>A0A0D2JAY0</accession>
<evidence type="ECO:0000256" key="3">
    <source>
        <dbReference type="ARBA" id="ARBA00022759"/>
    </source>
</evidence>
<dbReference type="PANTHER" id="PTHR30636">
    <property type="entry name" value="UPF0701 PROTEIN YICC"/>
    <property type="match status" value="1"/>
</dbReference>
<evidence type="ECO:0000256" key="2">
    <source>
        <dbReference type="ARBA" id="ARBA00022722"/>
    </source>
</evidence>
<evidence type="ECO:0000313" key="9">
    <source>
        <dbReference type="Proteomes" id="UP000032233"/>
    </source>
</evidence>
<comment type="similarity">
    <text evidence="5">Belongs to the YicC/YloC family.</text>
</comment>
<dbReference type="Proteomes" id="UP000032233">
    <property type="component" value="Unassembled WGS sequence"/>
</dbReference>
<evidence type="ECO:0000259" key="6">
    <source>
        <dbReference type="Pfam" id="PF03755"/>
    </source>
</evidence>
<proteinExistence type="inferred from homology"/>
<evidence type="ECO:0000256" key="5">
    <source>
        <dbReference type="ARBA" id="ARBA00035648"/>
    </source>
</evidence>
<keyword evidence="9" id="KW-1185">Reference proteome</keyword>
<dbReference type="EMBL" id="AZAC01000021">
    <property type="protein sequence ID" value="KIX12881.1"/>
    <property type="molecule type" value="Genomic_DNA"/>
</dbReference>
<dbReference type="Pfam" id="PF08340">
    <property type="entry name" value="YicC-like_C"/>
    <property type="match status" value="1"/>
</dbReference>
<dbReference type="AlphaFoldDB" id="A0A0D2JAY0"/>
<dbReference type="PANTHER" id="PTHR30636:SF3">
    <property type="entry name" value="UPF0701 PROTEIN YICC"/>
    <property type="match status" value="1"/>
</dbReference>
<keyword evidence="3" id="KW-0255">Endonuclease</keyword>
<dbReference type="InParanoid" id="A0A0D2JAY0"/>
<feature type="domain" description="Endoribonuclease YicC-like C-terminal" evidence="7">
    <location>
        <begin position="175"/>
        <end position="292"/>
    </location>
</feature>
<dbReference type="PATRIC" id="fig|1429043.3.peg.3486"/>
<protein>
    <submittedName>
        <fullName evidence="8">Stationary phase survival protein</fullName>
    </submittedName>
</protein>
<dbReference type="InterPro" id="IPR005229">
    <property type="entry name" value="YicC/YloC-like"/>
</dbReference>
<evidence type="ECO:0000259" key="7">
    <source>
        <dbReference type="Pfam" id="PF08340"/>
    </source>
</evidence>
<dbReference type="OrthoDB" id="9771229at2"/>
<dbReference type="STRING" id="1429043.X474_16445"/>
<comment type="caution">
    <text evidence="8">The sequence shown here is derived from an EMBL/GenBank/DDBJ whole genome shotgun (WGS) entry which is preliminary data.</text>
</comment>
<dbReference type="Pfam" id="PF03755">
    <property type="entry name" value="YicC-like_N"/>
    <property type="match status" value="1"/>
</dbReference>
<reference evidence="8 9" key="1">
    <citation type="submission" date="2013-11" db="EMBL/GenBank/DDBJ databases">
        <title>Metagenomic analysis of a methanogenic consortium involved in long chain n-alkane degradation.</title>
        <authorList>
            <person name="Davidova I.A."/>
            <person name="Callaghan A.V."/>
            <person name="Wawrik B."/>
            <person name="Pruitt S."/>
            <person name="Marks C."/>
            <person name="Duncan K.E."/>
            <person name="Suflita J.M."/>
        </authorList>
    </citation>
    <scope>NUCLEOTIDE SEQUENCE [LARGE SCALE GENOMIC DNA]</scope>
    <source>
        <strain evidence="8 9">SPR</strain>
    </source>
</reference>
<dbReference type="GO" id="GO:0016787">
    <property type="term" value="F:hydrolase activity"/>
    <property type="evidence" value="ECO:0007669"/>
    <property type="project" value="UniProtKB-KW"/>
</dbReference>
<feature type="domain" description="Endoribonuclease YicC-like N-terminal" evidence="6">
    <location>
        <begin position="3"/>
        <end position="156"/>
    </location>
</feature>
<keyword evidence="4" id="KW-0378">Hydrolase</keyword>
<dbReference type="GO" id="GO:0004521">
    <property type="term" value="F:RNA endonuclease activity"/>
    <property type="evidence" value="ECO:0007669"/>
    <property type="project" value="InterPro"/>
</dbReference>
<evidence type="ECO:0000256" key="4">
    <source>
        <dbReference type="ARBA" id="ARBA00022801"/>
    </source>
</evidence>